<feature type="domain" description="Peptidase M24" evidence="1">
    <location>
        <begin position="144"/>
        <end position="349"/>
    </location>
</feature>
<protein>
    <submittedName>
        <fullName evidence="3">Xaa-Pro peptidase family protein</fullName>
    </submittedName>
</protein>
<evidence type="ECO:0000259" key="2">
    <source>
        <dbReference type="Pfam" id="PF01321"/>
    </source>
</evidence>
<dbReference type="InterPro" id="IPR000587">
    <property type="entry name" value="Creatinase_N"/>
</dbReference>
<evidence type="ECO:0000313" key="3">
    <source>
        <dbReference type="EMBL" id="MCU9847018.1"/>
    </source>
</evidence>
<evidence type="ECO:0000259" key="1">
    <source>
        <dbReference type="Pfam" id="PF00557"/>
    </source>
</evidence>
<sequence length="366" mass="39061">MTDRYAAHRAIARDLGAEAVALVPGPNFERLYRAPFGTNERPLVVVIPVEGAPAAVVPNLELSSFAKLGFEGEVFDWRDQTGYADAFAALSRHLPLRSIAVEGQVMRVFVHHALTTASPGIAVLDAEREISGLRLRKTDDEIAAMTEAIRISEAALGETLDQVKPGMTEAAVERLLVAALFAHGADDQAFGALVAASDNSAHSHAHARADYEIRPGDALLLDFGAKKGGLCADITRTVFVGHATDEAQAVYDTVLRANLAGFAATRPGATAHDVDDAVISVLEASPYADRIRTKTGHGLGRDVHEAPYIMRGNSQTLEPGMVFTNEPGLYRTGPGGFGVRIEDDVLVTESESRSLTTFPKELKVVG</sequence>
<dbReference type="InterPro" id="IPR050659">
    <property type="entry name" value="Peptidase_M24B"/>
</dbReference>
<dbReference type="Gene3D" id="3.90.230.10">
    <property type="entry name" value="Creatinase/methionine aminopeptidase superfamily"/>
    <property type="match status" value="1"/>
</dbReference>
<keyword evidence="4" id="KW-1185">Reference proteome</keyword>
<accession>A0ABT2WZB5</accession>
<dbReference type="RefSeq" id="WP_263333165.1">
    <property type="nucleotide sequence ID" value="NZ_JAOVQO010000002.1"/>
</dbReference>
<dbReference type="EMBL" id="JAOVQO010000002">
    <property type="protein sequence ID" value="MCU9847018.1"/>
    <property type="molecule type" value="Genomic_DNA"/>
</dbReference>
<name>A0ABT2WZB5_9RHOB</name>
<dbReference type="Pfam" id="PF01321">
    <property type="entry name" value="Creatinase_N"/>
    <property type="match status" value="1"/>
</dbReference>
<organism evidence="3 4">
    <name type="scientific">Albidovulum salinarum</name>
    <dbReference type="NCBI Taxonomy" id="2984153"/>
    <lineage>
        <taxon>Bacteria</taxon>
        <taxon>Pseudomonadati</taxon>
        <taxon>Pseudomonadota</taxon>
        <taxon>Alphaproteobacteria</taxon>
        <taxon>Rhodobacterales</taxon>
        <taxon>Paracoccaceae</taxon>
        <taxon>Albidovulum</taxon>
    </lineage>
</organism>
<dbReference type="SUPFAM" id="SSF55920">
    <property type="entry name" value="Creatinase/aminopeptidase"/>
    <property type="match status" value="1"/>
</dbReference>
<dbReference type="Gene3D" id="3.40.350.10">
    <property type="entry name" value="Creatinase/prolidase N-terminal domain"/>
    <property type="match status" value="1"/>
</dbReference>
<dbReference type="InterPro" id="IPR000994">
    <property type="entry name" value="Pept_M24"/>
</dbReference>
<comment type="caution">
    <text evidence="3">The sequence shown here is derived from an EMBL/GenBank/DDBJ whole genome shotgun (WGS) entry which is preliminary data.</text>
</comment>
<dbReference type="PANTHER" id="PTHR46112:SF3">
    <property type="entry name" value="AMINOPEPTIDASE YPDF"/>
    <property type="match status" value="1"/>
</dbReference>
<gene>
    <name evidence="3" type="ORF">OEZ60_03285</name>
</gene>
<dbReference type="InterPro" id="IPR029149">
    <property type="entry name" value="Creatin/AminoP/Spt16_N"/>
</dbReference>
<dbReference type="PANTHER" id="PTHR46112">
    <property type="entry name" value="AMINOPEPTIDASE"/>
    <property type="match status" value="1"/>
</dbReference>
<reference evidence="3 4" key="1">
    <citation type="submission" date="2022-10" db="EMBL/GenBank/DDBJ databases">
        <title>Defluviimonas sp. nov., isolated from ocean surface sediments.</title>
        <authorList>
            <person name="He W."/>
            <person name="Wang L."/>
            <person name="Zhang D.-F."/>
        </authorList>
    </citation>
    <scope>NUCLEOTIDE SEQUENCE [LARGE SCALE GENOMIC DNA]</scope>
    <source>
        <strain evidence="3 4">WL0024</strain>
    </source>
</reference>
<dbReference type="InterPro" id="IPR036005">
    <property type="entry name" value="Creatinase/aminopeptidase-like"/>
</dbReference>
<dbReference type="Proteomes" id="UP001209535">
    <property type="component" value="Unassembled WGS sequence"/>
</dbReference>
<evidence type="ECO:0000313" key="4">
    <source>
        <dbReference type="Proteomes" id="UP001209535"/>
    </source>
</evidence>
<dbReference type="Pfam" id="PF00557">
    <property type="entry name" value="Peptidase_M24"/>
    <property type="match status" value="1"/>
</dbReference>
<dbReference type="SUPFAM" id="SSF53092">
    <property type="entry name" value="Creatinase/prolidase N-terminal domain"/>
    <property type="match status" value="1"/>
</dbReference>
<feature type="domain" description="Creatinase N-terminal" evidence="2">
    <location>
        <begin position="32"/>
        <end position="135"/>
    </location>
</feature>
<proteinExistence type="predicted"/>